<dbReference type="PANTHER" id="PTHR43539:SF78">
    <property type="entry name" value="FLAVIN-CONTAINING MONOOXYGENASE"/>
    <property type="match status" value="1"/>
</dbReference>
<dbReference type="AlphaFoldDB" id="A0A7M4DK71"/>
<dbReference type="GO" id="GO:0005829">
    <property type="term" value="C:cytosol"/>
    <property type="evidence" value="ECO:0007669"/>
    <property type="project" value="TreeGrafter"/>
</dbReference>
<organism evidence="2 3">
    <name type="scientific">Occultella aeris</name>
    <dbReference type="NCBI Taxonomy" id="2761496"/>
    <lineage>
        <taxon>Bacteria</taxon>
        <taxon>Bacillati</taxon>
        <taxon>Actinomycetota</taxon>
        <taxon>Actinomycetes</taxon>
        <taxon>Micrococcales</taxon>
        <taxon>Ruaniaceae</taxon>
        <taxon>Occultella</taxon>
    </lineage>
</organism>
<dbReference type="Pfam" id="PF13738">
    <property type="entry name" value="Pyr_redox_3"/>
    <property type="match status" value="1"/>
</dbReference>
<dbReference type="InterPro" id="IPR036188">
    <property type="entry name" value="FAD/NAD-bd_sf"/>
</dbReference>
<evidence type="ECO:0000256" key="1">
    <source>
        <dbReference type="ARBA" id="ARBA00023002"/>
    </source>
</evidence>
<keyword evidence="1 2" id="KW-0560">Oxidoreductase</keyword>
<dbReference type="Proteomes" id="UP000419743">
    <property type="component" value="Unassembled WGS sequence"/>
</dbReference>
<dbReference type="RefSeq" id="WP_156741279.1">
    <property type="nucleotide sequence ID" value="NZ_CACRYJ010000034.1"/>
</dbReference>
<dbReference type="PRINTS" id="PR00469">
    <property type="entry name" value="PNDRDTASEII"/>
</dbReference>
<dbReference type="InterPro" id="IPR050982">
    <property type="entry name" value="Auxin_biosynth/cation_transpt"/>
</dbReference>
<proteinExistence type="predicted"/>
<keyword evidence="3" id="KW-1185">Reference proteome</keyword>
<evidence type="ECO:0000313" key="3">
    <source>
        <dbReference type="Proteomes" id="UP000419743"/>
    </source>
</evidence>
<dbReference type="PANTHER" id="PTHR43539">
    <property type="entry name" value="FLAVIN-BINDING MONOOXYGENASE-LIKE PROTEIN (AFU_ORTHOLOGUE AFUA_4G09220)"/>
    <property type="match status" value="1"/>
</dbReference>
<dbReference type="SUPFAM" id="SSF51905">
    <property type="entry name" value="FAD/NAD(P)-binding domain"/>
    <property type="match status" value="2"/>
</dbReference>
<dbReference type="EC" id="1.-.-.-" evidence="2"/>
<accession>A0A7M4DK71</accession>
<evidence type="ECO:0000313" key="2">
    <source>
        <dbReference type="EMBL" id="VZO37463.1"/>
    </source>
</evidence>
<sequence>MSSEDVVVIGAGPAGLAAAAELRRHGVRALILERSEAVGAAWRGRYDSLRLHTPRELSGLPGLAIPREMTRWVARDDLVSYLEQYAAHHRLDVQFGAEVTGIDRTPTGAWRVTLTDGGILTVAHVVVAAGNSNTTVPLGVPGADTFTGDLVPGSEYTNGIRFAGRRVLVVGSGNTGTDVAVDLVGHGAASVWIAVRTPPHILPRNRGPVAAQHAGVIVRHLPLPVADRLGWVVTRIATPGLRSHGLRRPRTGLLTRVVRDGKIPVLDHGIVGAIQAGTVRPVAALARLDGSDAVLVDGSRFAVDALVAATGYRRGLEPLVGALGVLDGTGRPRGGGGRQVPGAPGLWFIGYTDPISGMLREIRIESRRLANAIAAGARQRTSHAVRVVPPTV</sequence>
<dbReference type="GO" id="GO:0050660">
    <property type="term" value="F:flavin adenine dinucleotide binding"/>
    <property type="evidence" value="ECO:0007669"/>
    <property type="project" value="TreeGrafter"/>
</dbReference>
<dbReference type="PRINTS" id="PR00368">
    <property type="entry name" value="FADPNR"/>
</dbReference>
<reference evidence="2 3" key="1">
    <citation type="submission" date="2019-11" db="EMBL/GenBank/DDBJ databases">
        <authorList>
            <person name="Criscuolo A."/>
        </authorList>
    </citation>
    <scope>NUCLEOTIDE SEQUENCE [LARGE SCALE GENOMIC DNA]</scope>
    <source>
        <strain evidence="2">CIP111667</strain>
    </source>
</reference>
<comment type="caution">
    <text evidence="2">The sequence shown here is derived from an EMBL/GenBank/DDBJ whole genome shotgun (WGS) entry which is preliminary data.</text>
</comment>
<name>A0A7M4DK71_9MICO</name>
<dbReference type="GO" id="GO:0004497">
    <property type="term" value="F:monooxygenase activity"/>
    <property type="evidence" value="ECO:0007669"/>
    <property type="project" value="TreeGrafter"/>
</dbReference>
<gene>
    <name evidence="2" type="primary">czcO_3</name>
    <name evidence="2" type="ORF">HALOF300_02534</name>
</gene>
<protein>
    <submittedName>
        <fullName evidence="2">Putative oxidoreductase CzcO</fullName>
        <ecNumber evidence="2">1.-.-.-</ecNumber>
    </submittedName>
</protein>
<dbReference type="EMBL" id="CACRYJ010000034">
    <property type="protein sequence ID" value="VZO37463.1"/>
    <property type="molecule type" value="Genomic_DNA"/>
</dbReference>
<dbReference type="Gene3D" id="3.50.50.60">
    <property type="entry name" value="FAD/NAD(P)-binding domain"/>
    <property type="match status" value="1"/>
</dbReference>